<gene>
    <name evidence="2" type="ORF">ACFQBM_10520</name>
</gene>
<dbReference type="PANTHER" id="PTHR40086:SF1">
    <property type="entry name" value="CELL CYCLE REGULATOR CCRZ"/>
    <property type="match status" value="1"/>
</dbReference>
<dbReference type="PANTHER" id="PTHR40086">
    <property type="entry name" value="PHOSPHOTRANSFERASE YTMP-RELATED"/>
    <property type="match status" value="1"/>
</dbReference>
<dbReference type="InterPro" id="IPR011009">
    <property type="entry name" value="Kinase-like_dom_sf"/>
</dbReference>
<protein>
    <submittedName>
        <fullName evidence="2">Phosphotransferase</fullName>
    </submittedName>
</protein>
<dbReference type="Proteomes" id="UP001596425">
    <property type="component" value="Unassembled WGS sequence"/>
</dbReference>
<keyword evidence="3" id="KW-1185">Reference proteome</keyword>
<dbReference type="CDD" id="cd05151">
    <property type="entry name" value="ChoK-like"/>
    <property type="match status" value="1"/>
</dbReference>
<name>A0ABW1YLV6_9GAMM</name>
<dbReference type="InterPro" id="IPR052077">
    <property type="entry name" value="CcrZ_PhaseVar_Mediator"/>
</dbReference>
<proteinExistence type="predicted"/>
<dbReference type="InterPro" id="IPR002575">
    <property type="entry name" value="Aminoglycoside_PTrfase"/>
</dbReference>
<comment type="caution">
    <text evidence="2">The sequence shown here is derived from an EMBL/GenBank/DDBJ whole genome shotgun (WGS) entry which is preliminary data.</text>
</comment>
<dbReference type="SUPFAM" id="SSF56112">
    <property type="entry name" value="Protein kinase-like (PK-like)"/>
    <property type="match status" value="1"/>
</dbReference>
<dbReference type="Gene3D" id="3.30.200.20">
    <property type="entry name" value="Phosphorylase Kinase, domain 1"/>
    <property type="match status" value="1"/>
</dbReference>
<dbReference type="Gene3D" id="3.90.1200.10">
    <property type="match status" value="1"/>
</dbReference>
<reference evidence="3" key="1">
    <citation type="journal article" date="2019" name="Int. J. Syst. Evol. Microbiol.">
        <title>The Global Catalogue of Microorganisms (GCM) 10K type strain sequencing project: providing services to taxonomists for standard genome sequencing and annotation.</title>
        <authorList>
            <consortium name="The Broad Institute Genomics Platform"/>
            <consortium name="The Broad Institute Genome Sequencing Center for Infectious Disease"/>
            <person name="Wu L."/>
            <person name="Ma J."/>
        </authorList>
    </citation>
    <scope>NUCLEOTIDE SEQUENCE [LARGE SCALE GENOMIC DNA]</scope>
    <source>
        <strain evidence="3">CGMCC 1.13718</strain>
    </source>
</reference>
<evidence type="ECO:0000259" key="1">
    <source>
        <dbReference type="Pfam" id="PF01636"/>
    </source>
</evidence>
<dbReference type="RefSeq" id="WP_193190868.1">
    <property type="nucleotide sequence ID" value="NZ_JACZFR010000015.1"/>
</dbReference>
<evidence type="ECO:0000313" key="2">
    <source>
        <dbReference type="EMBL" id="MFC6633719.1"/>
    </source>
</evidence>
<sequence>MSAAPPDPAPADIVPPDWQRWSATKPSVLRPLTGGLTNKSYLLVADGERLVIRRNSAISASLDLNRTAEHEALLRADRGGLCAPLVYCDPDHRYLVTRYIEGGSWHSERPGALRQLAQLLRNIHTLPAIDTQLDIEAKAASYWRSIDRSTALYPALHALRQEIPQHIAAAGALGDGHCLCHNDLLKANLIVADDGNLYAIDWEYAAMGDPFYDLAVIVEEYGLNEGQQNLLLTEYLGLPVTPGHWKRLDHCRVIYGYLAVLWYAVQWCSGAMTEPRIGAEISQRIRDLSTLSSATV</sequence>
<feature type="domain" description="Aminoglycoside phosphotransferase" evidence="1">
    <location>
        <begin position="29"/>
        <end position="222"/>
    </location>
</feature>
<dbReference type="Pfam" id="PF01636">
    <property type="entry name" value="APH"/>
    <property type="match status" value="1"/>
</dbReference>
<evidence type="ECO:0000313" key="3">
    <source>
        <dbReference type="Proteomes" id="UP001596425"/>
    </source>
</evidence>
<accession>A0ABW1YLV6</accession>
<dbReference type="EMBL" id="JBHSVR010000001">
    <property type="protein sequence ID" value="MFC6633719.1"/>
    <property type="molecule type" value="Genomic_DNA"/>
</dbReference>
<organism evidence="2 3">
    <name type="scientific">Microbulbifer taiwanensis</name>
    <dbReference type="NCBI Taxonomy" id="986746"/>
    <lineage>
        <taxon>Bacteria</taxon>
        <taxon>Pseudomonadati</taxon>
        <taxon>Pseudomonadota</taxon>
        <taxon>Gammaproteobacteria</taxon>
        <taxon>Cellvibrionales</taxon>
        <taxon>Microbulbiferaceae</taxon>
        <taxon>Microbulbifer</taxon>
    </lineage>
</organism>